<name>A0A4Z2H8A1_9TELE</name>
<evidence type="ECO:0000313" key="2">
    <source>
        <dbReference type="Proteomes" id="UP000314294"/>
    </source>
</evidence>
<evidence type="ECO:0000313" key="1">
    <source>
        <dbReference type="EMBL" id="TNN61084.1"/>
    </source>
</evidence>
<dbReference type="Proteomes" id="UP000314294">
    <property type="component" value="Unassembled WGS sequence"/>
</dbReference>
<dbReference type="AlphaFoldDB" id="A0A4Z2H8A1"/>
<organism evidence="1 2">
    <name type="scientific">Liparis tanakae</name>
    <name type="common">Tanaka's snailfish</name>
    <dbReference type="NCBI Taxonomy" id="230148"/>
    <lineage>
        <taxon>Eukaryota</taxon>
        <taxon>Metazoa</taxon>
        <taxon>Chordata</taxon>
        <taxon>Craniata</taxon>
        <taxon>Vertebrata</taxon>
        <taxon>Euteleostomi</taxon>
        <taxon>Actinopterygii</taxon>
        <taxon>Neopterygii</taxon>
        <taxon>Teleostei</taxon>
        <taxon>Neoteleostei</taxon>
        <taxon>Acanthomorphata</taxon>
        <taxon>Eupercaria</taxon>
        <taxon>Perciformes</taxon>
        <taxon>Cottioidei</taxon>
        <taxon>Cottales</taxon>
        <taxon>Liparidae</taxon>
        <taxon>Liparis</taxon>
    </lineage>
</organism>
<accession>A0A4Z2H8A1</accession>
<comment type="caution">
    <text evidence="1">The sequence shown here is derived from an EMBL/GenBank/DDBJ whole genome shotgun (WGS) entry which is preliminary data.</text>
</comment>
<protein>
    <submittedName>
        <fullName evidence="1">Uncharacterized protein</fullName>
    </submittedName>
</protein>
<sequence>MSLGLRGTGGTYGPGGVELGNDTVCFVLCKLGGPHPRRLSAFRHVWYSKKPCRLTPRHIHALAVTFTGRLSECRNDLDDTRE</sequence>
<proteinExistence type="predicted"/>
<gene>
    <name evidence="1" type="ORF">EYF80_028737</name>
</gene>
<keyword evidence="2" id="KW-1185">Reference proteome</keyword>
<reference evidence="1 2" key="1">
    <citation type="submission" date="2019-03" db="EMBL/GenBank/DDBJ databases">
        <title>First draft genome of Liparis tanakae, snailfish: a comprehensive survey of snailfish specific genes.</title>
        <authorList>
            <person name="Kim W."/>
            <person name="Song I."/>
            <person name="Jeong J.-H."/>
            <person name="Kim D."/>
            <person name="Kim S."/>
            <person name="Ryu S."/>
            <person name="Song J.Y."/>
            <person name="Lee S.K."/>
        </authorList>
    </citation>
    <scope>NUCLEOTIDE SEQUENCE [LARGE SCALE GENOMIC DNA]</scope>
    <source>
        <tissue evidence="1">Muscle</tissue>
    </source>
</reference>
<dbReference type="EMBL" id="SRLO01000322">
    <property type="protein sequence ID" value="TNN61084.1"/>
    <property type="molecule type" value="Genomic_DNA"/>
</dbReference>